<feature type="transmembrane region" description="Helical" evidence="6">
    <location>
        <begin position="112"/>
        <end position="131"/>
    </location>
</feature>
<feature type="transmembrane region" description="Helical" evidence="6">
    <location>
        <begin position="48"/>
        <end position="70"/>
    </location>
</feature>
<protein>
    <submittedName>
        <fullName evidence="8">Sugar phosphate/phosphate translocator</fullName>
    </submittedName>
</protein>
<dbReference type="GO" id="GO:0016020">
    <property type="term" value="C:membrane"/>
    <property type="evidence" value="ECO:0007669"/>
    <property type="project" value="UniProtKB-SubCell"/>
</dbReference>
<evidence type="ECO:0000256" key="2">
    <source>
        <dbReference type="ARBA" id="ARBA00022692"/>
    </source>
</evidence>
<dbReference type="Proteomes" id="UP001472866">
    <property type="component" value="Chromosome 04"/>
</dbReference>
<reference evidence="8 9" key="1">
    <citation type="submission" date="2024-03" db="EMBL/GenBank/DDBJ databases">
        <title>Complete genome sequence of the green alga Chloropicon roscoffensis RCC1871.</title>
        <authorList>
            <person name="Lemieux C."/>
            <person name="Pombert J.-F."/>
            <person name="Otis C."/>
            <person name="Turmel M."/>
        </authorList>
    </citation>
    <scope>NUCLEOTIDE SEQUENCE [LARGE SCALE GENOMIC DNA]</scope>
    <source>
        <strain evidence="8 9">RCC1871</strain>
    </source>
</reference>
<accession>A0AAX4P662</accession>
<feature type="transmembrane region" description="Helical" evidence="6">
    <location>
        <begin position="82"/>
        <end position="106"/>
    </location>
</feature>
<keyword evidence="4 6" id="KW-0472">Membrane</keyword>
<comment type="subcellular location">
    <subcellularLocation>
        <location evidence="1">Membrane</location>
        <topology evidence="1">Multi-pass membrane protein</topology>
    </subcellularLocation>
</comment>
<dbReference type="InterPro" id="IPR004853">
    <property type="entry name" value="Sugar_P_trans_dom"/>
</dbReference>
<sequence>MGPSPGPAGGGGWVQKLVTFGLIANWILSSAGLILFNKWLLSSGGFPFPVTLTLLHQSFCGLVAVVALKLKLFECAAMERRDYLRGVVPIGALYALSLWFGNWAYIYLQVSYVQMLKAFMPAIVFVIGVTLGTEKFTWSLLWVLLWIAFGVLIASFGEVHFSAVGTVIQLSSLAFEATRLTLLQILLQRKFNPMTAMYYLSPITALFLLILFIAKEFSAVAQVIGDANPYVLLLNCCCAFVLNIAVFLLVGKTSALTMNVSGVIKDWLIIASSVLIFGSTLTRLNVLGFTIAFTGVLFYNYHRRNLKEREQPSSAPKADADEENQHLLEPQETPAPAQDR</sequence>
<evidence type="ECO:0000256" key="3">
    <source>
        <dbReference type="ARBA" id="ARBA00022989"/>
    </source>
</evidence>
<evidence type="ECO:0000256" key="1">
    <source>
        <dbReference type="ARBA" id="ARBA00004141"/>
    </source>
</evidence>
<feature type="region of interest" description="Disordered" evidence="5">
    <location>
        <begin position="309"/>
        <end position="340"/>
    </location>
</feature>
<feature type="transmembrane region" description="Helical" evidence="6">
    <location>
        <begin position="199"/>
        <end position="224"/>
    </location>
</feature>
<feature type="transmembrane region" description="Helical" evidence="6">
    <location>
        <begin position="163"/>
        <end position="187"/>
    </location>
</feature>
<dbReference type="InterPro" id="IPR050186">
    <property type="entry name" value="TPT_transporter"/>
</dbReference>
<feature type="transmembrane region" description="Helical" evidence="6">
    <location>
        <begin position="262"/>
        <end position="278"/>
    </location>
</feature>
<evidence type="ECO:0000256" key="5">
    <source>
        <dbReference type="SAM" id="MobiDB-lite"/>
    </source>
</evidence>
<dbReference type="Pfam" id="PF03151">
    <property type="entry name" value="TPT"/>
    <property type="match status" value="1"/>
</dbReference>
<evidence type="ECO:0000256" key="6">
    <source>
        <dbReference type="SAM" id="Phobius"/>
    </source>
</evidence>
<feature type="domain" description="Sugar phosphate transporter" evidence="7">
    <location>
        <begin position="22"/>
        <end position="300"/>
    </location>
</feature>
<organism evidence="8 9">
    <name type="scientific">Chloropicon roscoffensis</name>
    <dbReference type="NCBI Taxonomy" id="1461544"/>
    <lineage>
        <taxon>Eukaryota</taxon>
        <taxon>Viridiplantae</taxon>
        <taxon>Chlorophyta</taxon>
        <taxon>Chloropicophyceae</taxon>
        <taxon>Chloropicales</taxon>
        <taxon>Chloropicaceae</taxon>
        <taxon>Chloropicon</taxon>
    </lineage>
</organism>
<evidence type="ECO:0000259" key="7">
    <source>
        <dbReference type="Pfam" id="PF03151"/>
    </source>
</evidence>
<evidence type="ECO:0000313" key="9">
    <source>
        <dbReference type="Proteomes" id="UP001472866"/>
    </source>
</evidence>
<dbReference type="PANTHER" id="PTHR11132">
    <property type="entry name" value="SOLUTE CARRIER FAMILY 35"/>
    <property type="match status" value="1"/>
</dbReference>
<name>A0AAX4P662_9CHLO</name>
<keyword evidence="3 6" id="KW-1133">Transmembrane helix</keyword>
<feature type="transmembrane region" description="Helical" evidence="6">
    <location>
        <begin position="17"/>
        <end position="36"/>
    </location>
</feature>
<feature type="transmembrane region" description="Helical" evidence="6">
    <location>
        <begin position="138"/>
        <end position="157"/>
    </location>
</feature>
<evidence type="ECO:0000256" key="4">
    <source>
        <dbReference type="ARBA" id="ARBA00023136"/>
    </source>
</evidence>
<gene>
    <name evidence="8" type="ORF">HKI87_04g31180</name>
</gene>
<keyword evidence="9" id="KW-1185">Reference proteome</keyword>
<dbReference type="EMBL" id="CP151504">
    <property type="protein sequence ID" value="WZN61583.1"/>
    <property type="molecule type" value="Genomic_DNA"/>
</dbReference>
<keyword evidence="2 6" id="KW-0812">Transmembrane</keyword>
<feature type="transmembrane region" description="Helical" evidence="6">
    <location>
        <begin position="284"/>
        <end position="301"/>
    </location>
</feature>
<evidence type="ECO:0000313" key="8">
    <source>
        <dbReference type="EMBL" id="WZN61583.1"/>
    </source>
</evidence>
<dbReference type="AlphaFoldDB" id="A0AAX4P662"/>
<feature type="transmembrane region" description="Helical" evidence="6">
    <location>
        <begin position="230"/>
        <end position="250"/>
    </location>
</feature>
<proteinExistence type="predicted"/>